<evidence type="ECO:0000313" key="6">
    <source>
        <dbReference type="EMBL" id="CAE8593007.1"/>
    </source>
</evidence>
<protein>
    <recommendedName>
        <fullName evidence="8">UDP-N-acetylglucosamine diphosphorylase</fullName>
    </recommendedName>
</protein>
<name>A0A813DY84_POLGL</name>
<dbReference type="EMBL" id="CAJNNV010006042">
    <property type="protein sequence ID" value="CAE8593007.1"/>
    <property type="molecule type" value="Genomic_DNA"/>
</dbReference>
<sequence>MEEQVATESRQLLSELGQAGPSTKRHRTNDSRKSQALRSLPVSLVPLRLRPEFYFDFEAHPFAHAKLFQGTHDVVDVLNLLHGYIETWLTAAWLDATSSKWFIHPQRELHRVQGKCVPAAEPAPVCVEAEWSELGNTSCDTIFSPDCILHAPPSDSEKLSVFESKGSFRLAWAECPEQFKGLIVRRSAQVLGGTFDLRKGSIWLGEGAVVEPGAFVAGPVVIGRNTVVRSGAYLRGDVLVGDDVVLRGEVKNSVVMDKAELAHPGYAGDSLIGYRGHFGCQAVTANLGLFGAELRLLVPGHCDGEEVLVGLGRVKVGAVLGDGSQLGCSTVTDPATFIGPRTHAYPLSRLSSGFYGPDEIIKNKPEATGTIIREALITRT</sequence>
<dbReference type="GO" id="GO:0016746">
    <property type="term" value="F:acyltransferase activity"/>
    <property type="evidence" value="ECO:0007669"/>
    <property type="project" value="UniProtKB-KW"/>
</dbReference>
<feature type="region of interest" description="Disordered" evidence="5">
    <location>
        <begin position="1"/>
        <end position="35"/>
    </location>
</feature>
<evidence type="ECO:0000256" key="3">
    <source>
        <dbReference type="ARBA" id="ARBA00022679"/>
    </source>
</evidence>
<feature type="compositionally biased region" description="Polar residues" evidence="5">
    <location>
        <begin position="1"/>
        <end position="12"/>
    </location>
</feature>
<keyword evidence="3" id="KW-0808">Transferase</keyword>
<comment type="similarity">
    <text evidence="1">In the C-terminal section; belongs to the transferase hexapeptide repeat family.</text>
</comment>
<evidence type="ECO:0000256" key="1">
    <source>
        <dbReference type="ARBA" id="ARBA00007707"/>
    </source>
</evidence>
<evidence type="ECO:0008006" key="8">
    <source>
        <dbReference type="Google" id="ProtNLM"/>
    </source>
</evidence>
<evidence type="ECO:0000256" key="5">
    <source>
        <dbReference type="SAM" id="MobiDB-lite"/>
    </source>
</evidence>
<reference evidence="6" key="1">
    <citation type="submission" date="2021-02" db="EMBL/GenBank/DDBJ databases">
        <authorList>
            <person name="Dougan E. K."/>
            <person name="Rhodes N."/>
            <person name="Thang M."/>
            <person name="Chan C."/>
        </authorList>
    </citation>
    <scope>NUCLEOTIDE SEQUENCE</scope>
</reference>
<comment type="similarity">
    <text evidence="2">In the N-terminal section; belongs to the N-acetylglucosamine-1-phosphate uridyltransferase family.</text>
</comment>
<dbReference type="PANTHER" id="PTHR43584:SF8">
    <property type="entry name" value="N-ACETYLMURAMATE ALPHA-1-PHOSPHATE URIDYLYLTRANSFERASE"/>
    <property type="match status" value="1"/>
</dbReference>
<evidence type="ECO:0000313" key="7">
    <source>
        <dbReference type="Proteomes" id="UP000654075"/>
    </source>
</evidence>
<dbReference type="GO" id="GO:0016779">
    <property type="term" value="F:nucleotidyltransferase activity"/>
    <property type="evidence" value="ECO:0007669"/>
    <property type="project" value="UniProtKB-ARBA"/>
</dbReference>
<keyword evidence="4" id="KW-0012">Acyltransferase</keyword>
<dbReference type="InterPro" id="IPR050065">
    <property type="entry name" value="GlmU-like"/>
</dbReference>
<dbReference type="Pfam" id="PF00132">
    <property type="entry name" value="Hexapep"/>
    <property type="match status" value="1"/>
</dbReference>
<dbReference type="OrthoDB" id="419503at2759"/>
<keyword evidence="7" id="KW-1185">Reference proteome</keyword>
<evidence type="ECO:0000256" key="4">
    <source>
        <dbReference type="ARBA" id="ARBA00023315"/>
    </source>
</evidence>
<dbReference type="SUPFAM" id="SSF51161">
    <property type="entry name" value="Trimeric LpxA-like enzymes"/>
    <property type="match status" value="1"/>
</dbReference>
<evidence type="ECO:0000256" key="2">
    <source>
        <dbReference type="ARBA" id="ARBA00007947"/>
    </source>
</evidence>
<gene>
    <name evidence="6" type="ORF">PGLA1383_LOCUS11621</name>
</gene>
<proteinExistence type="inferred from homology"/>
<dbReference type="InterPro" id="IPR001451">
    <property type="entry name" value="Hexapep"/>
</dbReference>
<accession>A0A813DY84</accession>
<dbReference type="AlphaFoldDB" id="A0A813DY84"/>
<organism evidence="6 7">
    <name type="scientific">Polarella glacialis</name>
    <name type="common">Dinoflagellate</name>
    <dbReference type="NCBI Taxonomy" id="89957"/>
    <lineage>
        <taxon>Eukaryota</taxon>
        <taxon>Sar</taxon>
        <taxon>Alveolata</taxon>
        <taxon>Dinophyceae</taxon>
        <taxon>Suessiales</taxon>
        <taxon>Suessiaceae</taxon>
        <taxon>Polarella</taxon>
    </lineage>
</organism>
<dbReference type="PANTHER" id="PTHR43584">
    <property type="entry name" value="NUCLEOTIDYL TRANSFERASE"/>
    <property type="match status" value="1"/>
</dbReference>
<dbReference type="Gene3D" id="2.160.10.10">
    <property type="entry name" value="Hexapeptide repeat proteins"/>
    <property type="match status" value="1"/>
</dbReference>
<dbReference type="Proteomes" id="UP000654075">
    <property type="component" value="Unassembled WGS sequence"/>
</dbReference>
<dbReference type="InterPro" id="IPR011004">
    <property type="entry name" value="Trimer_LpxA-like_sf"/>
</dbReference>
<comment type="caution">
    <text evidence="6">The sequence shown here is derived from an EMBL/GenBank/DDBJ whole genome shotgun (WGS) entry which is preliminary data.</text>
</comment>